<evidence type="ECO:0000313" key="2">
    <source>
        <dbReference type="EMBL" id="ETO34838.1"/>
    </source>
</evidence>
<organism evidence="2 3">
    <name type="scientific">Reticulomyxa filosa</name>
    <dbReference type="NCBI Taxonomy" id="46433"/>
    <lineage>
        <taxon>Eukaryota</taxon>
        <taxon>Sar</taxon>
        <taxon>Rhizaria</taxon>
        <taxon>Retaria</taxon>
        <taxon>Foraminifera</taxon>
        <taxon>Monothalamids</taxon>
        <taxon>Reticulomyxidae</taxon>
        <taxon>Reticulomyxa</taxon>
    </lineage>
</organism>
<feature type="coiled-coil region" evidence="1">
    <location>
        <begin position="118"/>
        <end position="146"/>
    </location>
</feature>
<dbReference type="AlphaFoldDB" id="X6P9N8"/>
<evidence type="ECO:0000313" key="3">
    <source>
        <dbReference type="Proteomes" id="UP000023152"/>
    </source>
</evidence>
<sequence>MRYGMSEKKKVLSQCHEILLSKLSKKEWPLEIYVTQSIETVITDRINVIQSSLNNDKKTNENKLMKSSPFESLKSTLNCLCTSLFYVALPLSININSYFFMYSLEMKELFEKSYIVEWKKEEGKINEKEEEKKEEKKNNKTKNKIKSKTNLVFIDIYVFYNNQ</sequence>
<protein>
    <submittedName>
        <fullName evidence="2">Uncharacterized protein</fullName>
    </submittedName>
</protein>
<keyword evidence="1" id="KW-0175">Coiled coil</keyword>
<dbReference type="EMBL" id="ASPP01002237">
    <property type="protein sequence ID" value="ETO34838.1"/>
    <property type="molecule type" value="Genomic_DNA"/>
</dbReference>
<gene>
    <name evidence="2" type="ORF">RFI_02249</name>
</gene>
<accession>X6P9N8</accession>
<reference evidence="2 3" key="1">
    <citation type="journal article" date="2013" name="Curr. Biol.">
        <title>The Genome of the Foraminiferan Reticulomyxa filosa.</title>
        <authorList>
            <person name="Glockner G."/>
            <person name="Hulsmann N."/>
            <person name="Schleicher M."/>
            <person name="Noegel A.A."/>
            <person name="Eichinger L."/>
            <person name="Gallinger C."/>
            <person name="Pawlowski J."/>
            <person name="Sierra R."/>
            <person name="Euteneuer U."/>
            <person name="Pillet L."/>
            <person name="Moustafa A."/>
            <person name="Platzer M."/>
            <person name="Groth M."/>
            <person name="Szafranski K."/>
            <person name="Schliwa M."/>
        </authorList>
    </citation>
    <scope>NUCLEOTIDE SEQUENCE [LARGE SCALE GENOMIC DNA]</scope>
</reference>
<keyword evidence="3" id="KW-1185">Reference proteome</keyword>
<comment type="caution">
    <text evidence="2">The sequence shown here is derived from an EMBL/GenBank/DDBJ whole genome shotgun (WGS) entry which is preliminary data.</text>
</comment>
<proteinExistence type="predicted"/>
<name>X6P9N8_RETFI</name>
<evidence type="ECO:0000256" key="1">
    <source>
        <dbReference type="SAM" id="Coils"/>
    </source>
</evidence>
<dbReference type="Proteomes" id="UP000023152">
    <property type="component" value="Unassembled WGS sequence"/>
</dbReference>